<organism evidence="3 4">
    <name type="scientific">Streptomyces achromogenes</name>
    <dbReference type="NCBI Taxonomy" id="67255"/>
    <lineage>
        <taxon>Bacteria</taxon>
        <taxon>Bacillati</taxon>
        <taxon>Actinomycetota</taxon>
        <taxon>Actinomycetes</taxon>
        <taxon>Kitasatosporales</taxon>
        <taxon>Streptomycetaceae</taxon>
        <taxon>Streptomyces</taxon>
    </lineage>
</organism>
<accession>A0ABU0PZV7</accession>
<feature type="chain" id="PRO_5045449567" description="DUF3344 domain-containing protein" evidence="1">
    <location>
        <begin position="31"/>
        <end position="367"/>
    </location>
</feature>
<dbReference type="EMBL" id="JAUSYA010000001">
    <property type="protein sequence ID" value="MDQ0683948.1"/>
    <property type="molecule type" value="Genomic_DNA"/>
</dbReference>
<keyword evidence="4" id="KW-1185">Reference proteome</keyword>
<proteinExistence type="predicted"/>
<dbReference type="Pfam" id="PF11824">
    <property type="entry name" value="DUF3344"/>
    <property type="match status" value="1"/>
</dbReference>
<sequence length="367" mass="38440">MRNSLGPRLRRATVGVLALASLWAPSGARAAGAPPATEAKSLAFQQRYHATQHGGIVRAANAAISCRAAPAVRAAPSCPAVREGGAGVNNGFDMFYVDVDDDPNTYNSSRAEVRLPKGAQVTYARLYWGGNLRVGEQKPPKDNGRVLVAEPGGAYKAVLADTVVGHRVAQGADAFQASADVTRLVRQSGRGLYTVAQVNVAMGRSTTGAWGGWTLVVAYRDPKEPLRDLSVWDGFDTLGSAAGKEIRLRGLDIAPGAGGRAGLVAYDGDRGRSGDSLMLSTGGGRAVALTDPVNPSDDVLNSTISEPGEAPAARVPAYVNTLGYDSDVFDLRRGLRHGGDQLAVRLVSHRDAAWAGALFVAVDTRKK</sequence>
<evidence type="ECO:0000313" key="4">
    <source>
        <dbReference type="Proteomes" id="UP001243364"/>
    </source>
</evidence>
<evidence type="ECO:0000259" key="2">
    <source>
        <dbReference type="Pfam" id="PF11824"/>
    </source>
</evidence>
<evidence type="ECO:0000313" key="3">
    <source>
        <dbReference type="EMBL" id="MDQ0683948.1"/>
    </source>
</evidence>
<feature type="signal peptide" evidence="1">
    <location>
        <begin position="1"/>
        <end position="30"/>
    </location>
</feature>
<dbReference type="Proteomes" id="UP001243364">
    <property type="component" value="Unassembled WGS sequence"/>
</dbReference>
<protein>
    <recommendedName>
        <fullName evidence="2">DUF3344 domain-containing protein</fullName>
    </recommendedName>
</protein>
<dbReference type="InterPro" id="IPR021779">
    <property type="entry name" value="DUF3344"/>
</dbReference>
<evidence type="ECO:0000256" key="1">
    <source>
        <dbReference type="SAM" id="SignalP"/>
    </source>
</evidence>
<feature type="domain" description="DUF3344" evidence="2">
    <location>
        <begin position="105"/>
        <end position="241"/>
    </location>
</feature>
<reference evidence="3 4" key="1">
    <citation type="submission" date="2023-07" db="EMBL/GenBank/DDBJ databases">
        <title>Comparative genomics of wheat-associated soil bacteria to identify genetic determinants of phenazine resistance.</title>
        <authorList>
            <person name="Mouncey N."/>
        </authorList>
    </citation>
    <scope>NUCLEOTIDE SEQUENCE [LARGE SCALE GENOMIC DNA]</scope>
    <source>
        <strain evidence="3 4">W4I19-2</strain>
    </source>
</reference>
<name>A0ABU0PZV7_STRAH</name>
<gene>
    <name evidence="3" type="ORF">QFZ56_002911</name>
</gene>
<comment type="caution">
    <text evidence="3">The sequence shown here is derived from an EMBL/GenBank/DDBJ whole genome shotgun (WGS) entry which is preliminary data.</text>
</comment>
<dbReference type="RefSeq" id="WP_307043063.1">
    <property type="nucleotide sequence ID" value="NZ_JAUSYA010000001.1"/>
</dbReference>
<keyword evidence="1" id="KW-0732">Signal</keyword>